<keyword evidence="6 9" id="KW-0328">Glycosyltransferase</keyword>
<evidence type="ECO:0000256" key="9">
    <source>
        <dbReference type="PIRNR" id="PIRNR006250"/>
    </source>
</evidence>
<evidence type="ECO:0000256" key="8">
    <source>
        <dbReference type="ARBA" id="ARBA00033102"/>
    </source>
</evidence>
<dbReference type="InterPro" id="IPR013785">
    <property type="entry name" value="Aldolase_TIM"/>
</dbReference>
<accession>A0ABZ2JYW4</accession>
<gene>
    <name evidence="12" type="primary">nadC</name>
    <name evidence="12" type="ORF">LZC95_35060</name>
</gene>
<evidence type="ECO:0000256" key="3">
    <source>
        <dbReference type="ARBA" id="ARBA00009400"/>
    </source>
</evidence>
<evidence type="ECO:0000259" key="10">
    <source>
        <dbReference type="Pfam" id="PF01729"/>
    </source>
</evidence>
<dbReference type="EC" id="2.4.2.19" evidence="4"/>
<dbReference type="InterPro" id="IPR027277">
    <property type="entry name" value="NadC/ModD"/>
</dbReference>
<reference evidence="12 13" key="1">
    <citation type="submission" date="2021-12" db="EMBL/GenBank/DDBJ databases">
        <title>Discovery of the Pendulisporaceae a myxobacterial family with distinct sporulation behavior and unique specialized metabolism.</title>
        <authorList>
            <person name="Garcia R."/>
            <person name="Popoff A."/>
            <person name="Bader C.D."/>
            <person name="Loehr J."/>
            <person name="Walesch S."/>
            <person name="Walt C."/>
            <person name="Boldt J."/>
            <person name="Bunk B."/>
            <person name="Haeckl F.J.F.P.J."/>
            <person name="Gunesch A.P."/>
            <person name="Birkelbach J."/>
            <person name="Nuebel U."/>
            <person name="Pietschmann T."/>
            <person name="Bach T."/>
            <person name="Mueller R."/>
        </authorList>
    </citation>
    <scope>NUCLEOTIDE SEQUENCE [LARGE SCALE GENOMIC DNA]</scope>
    <source>
        <strain evidence="12 13">MSr12523</strain>
    </source>
</reference>
<dbReference type="PIRSF" id="PIRSF006250">
    <property type="entry name" value="NadC_ModD"/>
    <property type="match status" value="1"/>
</dbReference>
<dbReference type="PANTHER" id="PTHR32179">
    <property type="entry name" value="NICOTINATE-NUCLEOTIDE PYROPHOSPHORYLASE [CARBOXYLATING]"/>
    <property type="match status" value="1"/>
</dbReference>
<dbReference type="PANTHER" id="PTHR32179:SF3">
    <property type="entry name" value="NICOTINATE-NUCLEOTIDE PYROPHOSPHORYLASE [CARBOXYLATING]"/>
    <property type="match status" value="1"/>
</dbReference>
<dbReference type="Proteomes" id="UP001379533">
    <property type="component" value="Chromosome"/>
</dbReference>
<comment type="pathway">
    <text evidence="2">Cofactor biosynthesis; NAD(+) biosynthesis; nicotinate D-ribonucleotide from quinolinate: step 1/1.</text>
</comment>
<evidence type="ECO:0000256" key="6">
    <source>
        <dbReference type="ARBA" id="ARBA00022676"/>
    </source>
</evidence>
<organism evidence="12 13">
    <name type="scientific">Pendulispora brunnea</name>
    <dbReference type="NCBI Taxonomy" id="2905690"/>
    <lineage>
        <taxon>Bacteria</taxon>
        <taxon>Pseudomonadati</taxon>
        <taxon>Myxococcota</taxon>
        <taxon>Myxococcia</taxon>
        <taxon>Myxococcales</taxon>
        <taxon>Sorangiineae</taxon>
        <taxon>Pendulisporaceae</taxon>
        <taxon>Pendulispora</taxon>
    </lineage>
</organism>
<dbReference type="GO" id="GO:0004514">
    <property type="term" value="F:nicotinate-nucleotide diphosphorylase (carboxylating) activity"/>
    <property type="evidence" value="ECO:0007669"/>
    <property type="project" value="UniProtKB-EC"/>
</dbReference>
<dbReference type="Pfam" id="PF01729">
    <property type="entry name" value="QRPTase_C"/>
    <property type="match status" value="1"/>
</dbReference>
<evidence type="ECO:0000259" key="11">
    <source>
        <dbReference type="Pfam" id="PF02749"/>
    </source>
</evidence>
<dbReference type="RefSeq" id="WP_394842282.1">
    <property type="nucleotide sequence ID" value="NZ_CP089982.1"/>
</dbReference>
<protein>
    <recommendedName>
        <fullName evidence="4">nicotinate-nucleotide diphosphorylase (carboxylating)</fullName>
        <ecNumber evidence="4">2.4.2.19</ecNumber>
    </recommendedName>
    <alternativeName>
        <fullName evidence="8">Quinolinate phosphoribosyltransferase [decarboxylating]</fullName>
    </alternativeName>
</protein>
<dbReference type="InterPro" id="IPR022412">
    <property type="entry name" value="Quinolinate_PRibosylTrfase_N"/>
</dbReference>
<dbReference type="Gene3D" id="3.90.1170.20">
    <property type="entry name" value="Quinolinate phosphoribosyl transferase, N-terminal domain"/>
    <property type="match status" value="1"/>
</dbReference>
<keyword evidence="5" id="KW-0662">Pyridine nucleotide biosynthesis</keyword>
<dbReference type="CDD" id="cd01572">
    <property type="entry name" value="QPRTase"/>
    <property type="match status" value="1"/>
</dbReference>
<keyword evidence="7 9" id="KW-0808">Transferase</keyword>
<proteinExistence type="inferred from homology"/>
<evidence type="ECO:0000256" key="4">
    <source>
        <dbReference type="ARBA" id="ARBA00011944"/>
    </source>
</evidence>
<evidence type="ECO:0000256" key="5">
    <source>
        <dbReference type="ARBA" id="ARBA00022642"/>
    </source>
</evidence>
<evidence type="ECO:0000256" key="7">
    <source>
        <dbReference type="ARBA" id="ARBA00022679"/>
    </source>
</evidence>
<dbReference type="SUPFAM" id="SSF51690">
    <property type="entry name" value="Nicotinate/Quinolinate PRTase C-terminal domain-like"/>
    <property type="match status" value="1"/>
</dbReference>
<feature type="domain" description="Quinolinate phosphoribosyl transferase C-terminal" evidence="10">
    <location>
        <begin position="126"/>
        <end position="291"/>
    </location>
</feature>
<sequence>MEREVTPPEPKLPLAPLPSVLIEPIVRAALLEDLGRAGDITTDAIVPSDVRAKVTLAAREAGVVAGLDLALMAFRLVDPAITASIRRVDGSHVSPGEAIATLEGPARGLLTAERVALNFLCHMSGIATATAEVVEAVRGTKARIVDIRKTLPGLRAVQKYAIRAGGGANHRFGLDDGVLIKDNHIAVAGGIPAAIERARAAVGHMVKVEIEVDTLEQLAEVLRFDIDAVLLDNMGPEELRRAVALVDGRAITEASGGITPATAGALAATGVDLLSMGWLTQSVRAIDIGLDHIA</sequence>
<dbReference type="NCBIfam" id="TIGR00078">
    <property type="entry name" value="nadC"/>
    <property type="match status" value="1"/>
</dbReference>
<dbReference type="InterPro" id="IPR004393">
    <property type="entry name" value="NadC"/>
</dbReference>
<dbReference type="InterPro" id="IPR036068">
    <property type="entry name" value="Nicotinate_pribotase-like_C"/>
</dbReference>
<evidence type="ECO:0000313" key="13">
    <source>
        <dbReference type="Proteomes" id="UP001379533"/>
    </source>
</evidence>
<evidence type="ECO:0000256" key="1">
    <source>
        <dbReference type="ARBA" id="ARBA00003237"/>
    </source>
</evidence>
<comment type="similarity">
    <text evidence="3 9">Belongs to the NadC/ModD family.</text>
</comment>
<dbReference type="EMBL" id="CP089982">
    <property type="protein sequence ID" value="WXA91661.1"/>
    <property type="molecule type" value="Genomic_DNA"/>
</dbReference>
<keyword evidence="13" id="KW-1185">Reference proteome</keyword>
<dbReference type="Gene3D" id="3.20.20.70">
    <property type="entry name" value="Aldolase class I"/>
    <property type="match status" value="1"/>
</dbReference>
<dbReference type="SUPFAM" id="SSF54675">
    <property type="entry name" value="Nicotinate/Quinolinate PRTase N-terminal domain-like"/>
    <property type="match status" value="1"/>
</dbReference>
<evidence type="ECO:0000313" key="12">
    <source>
        <dbReference type="EMBL" id="WXA91661.1"/>
    </source>
</evidence>
<feature type="domain" description="Quinolinate phosphoribosyl transferase N-terminal" evidence="11">
    <location>
        <begin position="39"/>
        <end position="124"/>
    </location>
</feature>
<comment type="function">
    <text evidence="1">Involved in the catabolism of quinolinic acid (QA).</text>
</comment>
<dbReference type="InterPro" id="IPR002638">
    <property type="entry name" value="Quinolinate_PRibosylTrfase_C"/>
</dbReference>
<dbReference type="InterPro" id="IPR037128">
    <property type="entry name" value="Quinolinate_PRibosylTase_N_sf"/>
</dbReference>
<evidence type="ECO:0000256" key="2">
    <source>
        <dbReference type="ARBA" id="ARBA00004893"/>
    </source>
</evidence>
<name>A0ABZ2JYW4_9BACT</name>
<dbReference type="Pfam" id="PF02749">
    <property type="entry name" value="QRPTase_N"/>
    <property type="match status" value="1"/>
</dbReference>